<dbReference type="Proteomes" id="UP000270094">
    <property type="component" value="Unassembled WGS sequence"/>
</dbReference>
<name>A0A3P7J660_STRVU</name>
<reference evidence="1 2" key="1">
    <citation type="submission" date="2018-11" db="EMBL/GenBank/DDBJ databases">
        <authorList>
            <consortium name="Pathogen Informatics"/>
        </authorList>
    </citation>
    <scope>NUCLEOTIDE SEQUENCE [LARGE SCALE GENOMIC DNA]</scope>
</reference>
<gene>
    <name evidence="1" type="ORF">SVUK_LOCUS10307</name>
</gene>
<organism evidence="1 2">
    <name type="scientific">Strongylus vulgaris</name>
    <name type="common">Blood worm</name>
    <dbReference type="NCBI Taxonomy" id="40348"/>
    <lineage>
        <taxon>Eukaryota</taxon>
        <taxon>Metazoa</taxon>
        <taxon>Ecdysozoa</taxon>
        <taxon>Nematoda</taxon>
        <taxon>Chromadorea</taxon>
        <taxon>Rhabditida</taxon>
        <taxon>Rhabditina</taxon>
        <taxon>Rhabditomorpha</taxon>
        <taxon>Strongyloidea</taxon>
        <taxon>Strongylidae</taxon>
        <taxon>Strongylus</taxon>
    </lineage>
</organism>
<dbReference type="AlphaFoldDB" id="A0A3P7J660"/>
<dbReference type="EMBL" id="UYYB01095164">
    <property type="protein sequence ID" value="VDM75309.1"/>
    <property type="molecule type" value="Genomic_DNA"/>
</dbReference>
<accession>A0A3P7J660</accession>
<sequence length="152" mass="16826">MSLSLLKTLQQPSYPMTSEDLLIMCLNPALKLPTTSQTTKFSIEQTMRLWAADPAVQCESHSPSATSGGSHTTDIEKVKETLVEFMLWKTALTVGFLFLTKQCISFTKACTRKETPGGVICVALSVWKNTCSRRTSSLLLTPHRRIVERSGT</sequence>
<protein>
    <submittedName>
        <fullName evidence="1">Uncharacterized protein</fullName>
    </submittedName>
</protein>
<evidence type="ECO:0000313" key="2">
    <source>
        <dbReference type="Proteomes" id="UP000270094"/>
    </source>
</evidence>
<evidence type="ECO:0000313" key="1">
    <source>
        <dbReference type="EMBL" id="VDM75309.1"/>
    </source>
</evidence>
<proteinExistence type="predicted"/>
<keyword evidence="2" id="KW-1185">Reference proteome</keyword>